<evidence type="ECO:0000313" key="1">
    <source>
        <dbReference type="EMBL" id="EYC31555.1"/>
    </source>
</evidence>
<dbReference type="AlphaFoldDB" id="A0A016VW06"/>
<reference evidence="2" key="1">
    <citation type="journal article" date="2015" name="Nat. Genet.">
        <title>The genome and transcriptome of the zoonotic hookworm Ancylostoma ceylanicum identify infection-specific gene families.</title>
        <authorList>
            <person name="Schwarz E.M."/>
            <person name="Hu Y."/>
            <person name="Antoshechkin I."/>
            <person name="Miller M.M."/>
            <person name="Sternberg P.W."/>
            <person name="Aroian R.V."/>
        </authorList>
    </citation>
    <scope>NUCLEOTIDE SEQUENCE</scope>
    <source>
        <strain evidence="2">HY135</strain>
    </source>
</reference>
<evidence type="ECO:0000313" key="2">
    <source>
        <dbReference type="Proteomes" id="UP000024635"/>
    </source>
</evidence>
<accession>A0A016VW06</accession>
<protein>
    <submittedName>
        <fullName evidence="1">Uncharacterized protein</fullName>
    </submittedName>
</protein>
<dbReference type="OrthoDB" id="5817230at2759"/>
<dbReference type="EMBL" id="JARK01001340">
    <property type="protein sequence ID" value="EYC31555.1"/>
    <property type="molecule type" value="Genomic_DNA"/>
</dbReference>
<organism evidence="1 2">
    <name type="scientific">Ancylostoma ceylanicum</name>
    <dbReference type="NCBI Taxonomy" id="53326"/>
    <lineage>
        <taxon>Eukaryota</taxon>
        <taxon>Metazoa</taxon>
        <taxon>Ecdysozoa</taxon>
        <taxon>Nematoda</taxon>
        <taxon>Chromadorea</taxon>
        <taxon>Rhabditida</taxon>
        <taxon>Rhabditina</taxon>
        <taxon>Rhabditomorpha</taxon>
        <taxon>Strongyloidea</taxon>
        <taxon>Ancylostomatidae</taxon>
        <taxon>Ancylostomatinae</taxon>
        <taxon>Ancylostoma</taxon>
    </lineage>
</organism>
<name>A0A016VW06_9BILA</name>
<keyword evidence="2" id="KW-1185">Reference proteome</keyword>
<comment type="caution">
    <text evidence="1">The sequence shown here is derived from an EMBL/GenBank/DDBJ whole genome shotgun (WGS) entry which is preliminary data.</text>
</comment>
<gene>
    <name evidence="1" type="primary">Acey_s0004.g2214</name>
    <name evidence="1" type="synonym">Acey-gpa-8</name>
    <name evidence="1" type="ORF">Y032_0004g2214</name>
</gene>
<dbReference type="Proteomes" id="UP000024635">
    <property type="component" value="Unassembled WGS sequence"/>
</dbReference>
<proteinExistence type="predicted"/>
<sequence length="78" mass="9025">MISGAQEYRPALDYITKKFRQTTGVGYTNVTDDQTSSDLSIQDLLYKDTYFKVVTARGIYTSAIMSMTWRFTSTYRKQ</sequence>